<organism evidence="1 2">
    <name type="scientific">Hymenobacter cellulosivorans</name>
    <dbReference type="NCBI Taxonomy" id="2932249"/>
    <lineage>
        <taxon>Bacteria</taxon>
        <taxon>Pseudomonadati</taxon>
        <taxon>Bacteroidota</taxon>
        <taxon>Cytophagia</taxon>
        <taxon>Cytophagales</taxon>
        <taxon>Hymenobacteraceae</taxon>
        <taxon>Hymenobacter</taxon>
    </lineage>
</organism>
<sequence length="159" mass="17656">MKSTILILALALGLGACRKSTVVPQVPAPDFAVDFDKDFALHYRQQAFLPSTSSRELTIQLEDLTTTYCPEGLQCIVGPSAWPLLAITDGQGQTQQLRLPDAPPRYPGGAWLDTTSIRANGCRYLLTYTVWEVDKQPDKGKMPAKEDWALWFNVTKVTQ</sequence>
<reference evidence="1 2" key="1">
    <citation type="submission" date="2022-04" db="EMBL/GenBank/DDBJ databases">
        <title>Hymenobacter sp. isolated from the air.</title>
        <authorList>
            <person name="Won M."/>
            <person name="Lee C.-M."/>
            <person name="Woen H.-Y."/>
            <person name="Kwon S.-W."/>
        </authorList>
    </citation>
    <scope>NUCLEOTIDE SEQUENCE [LARGE SCALE GENOMIC DNA]</scope>
    <source>
        <strain evidence="2">5116 S-27</strain>
    </source>
</reference>
<accession>A0ABY4F7M4</accession>
<dbReference type="RefSeq" id="WP_244715966.1">
    <property type="nucleotide sequence ID" value="NZ_CP095049.1"/>
</dbReference>
<proteinExistence type="predicted"/>
<gene>
    <name evidence="1" type="ORF">MUN80_20865</name>
</gene>
<evidence type="ECO:0000313" key="2">
    <source>
        <dbReference type="Proteomes" id="UP000831785"/>
    </source>
</evidence>
<protein>
    <recommendedName>
        <fullName evidence="3">Lipoprotein</fullName>
    </recommendedName>
</protein>
<evidence type="ECO:0000313" key="1">
    <source>
        <dbReference type="EMBL" id="UOQ52201.1"/>
    </source>
</evidence>
<dbReference type="PROSITE" id="PS51257">
    <property type="entry name" value="PROKAR_LIPOPROTEIN"/>
    <property type="match status" value="1"/>
</dbReference>
<dbReference type="EMBL" id="CP095049">
    <property type="protein sequence ID" value="UOQ52201.1"/>
    <property type="molecule type" value="Genomic_DNA"/>
</dbReference>
<name>A0ABY4F7M4_9BACT</name>
<dbReference type="Proteomes" id="UP000831785">
    <property type="component" value="Chromosome"/>
</dbReference>
<keyword evidence="2" id="KW-1185">Reference proteome</keyword>
<evidence type="ECO:0008006" key="3">
    <source>
        <dbReference type="Google" id="ProtNLM"/>
    </source>
</evidence>